<evidence type="ECO:0000256" key="2">
    <source>
        <dbReference type="ARBA" id="ARBA00010569"/>
    </source>
</evidence>
<keyword evidence="7" id="KW-0333">Golgi apparatus</keyword>
<evidence type="ECO:0000313" key="10">
    <source>
        <dbReference type="EMBL" id="PIK52794.1"/>
    </source>
</evidence>
<dbReference type="InterPro" id="IPR005331">
    <property type="entry name" value="Sulfotransferase"/>
</dbReference>
<proteinExistence type="inferred from homology"/>
<dbReference type="PANTHER" id="PTHR12129">
    <property type="entry name" value="HEPARAN SULFATE 2-O-SULFOTRANSFERASE"/>
    <property type="match status" value="1"/>
</dbReference>
<dbReference type="InterPro" id="IPR027417">
    <property type="entry name" value="P-loop_NTPase"/>
</dbReference>
<dbReference type="PANTHER" id="PTHR12129:SF15">
    <property type="entry name" value="URONYL 2-SULFOTRANSFERASE"/>
    <property type="match status" value="1"/>
</dbReference>
<comment type="subcellular location">
    <subcellularLocation>
        <location evidence="1">Golgi apparatus membrane</location>
        <topology evidence="1">Single-pass type II membrane protein</topology>
    </subcellularLocation>
</comment>
<dbReference type="Gene3D" id="3.40.50.300">
    <property type="entry name" value="P-loop containing nucleotide triphosphate hydrolases"/>
    <property type="match status" value="1"/>
</dbReference>
<evidence type="ECO:0000256" key="8">
    <source>
        <dbReference type="ARBA" id="ARBA00023136"/>
    </source>
</evidence>
<dbReference type="GO" id="GO:0008146">
    <property type="term" value="F:sulfotransferase activity"/>
    <property type="evidence" value="ECO:0007669"/>
    <property type="project" value="InterPro"/>
</dbReference>
<evidence type="ECO:0000256" key="5">
    <source>
        <dbReference type="ARBA" id="ARBA00022968"/>
    </source>
</evidence>
<dbReference type="EMBL" id="MRZV01000313">
    <property type="protein sequence ID" value="PIK52794.1"/>
    <property type="molecule type" value="Genomic_DNA"/>
</dbReference>
<name>A0A2G8KXQ2_STIJA</name>
<dbReference type="InterPro" id="IPR007734">
    <property type="entry name" value="Heparan_SO4_2-O-STrfase"/>
</dbReference>
<accession>A0A2G8KXQ2</accession>
<evidence type="ECO:0000256" key="4">
    <source>
        <dbReference type="ARBA" id="ARBA00022692"/>
    </source>
</evidence>
<dbReference type="STRING" id="307972.A0A2G8KXQ2"/>
<gene>
    <name evidence="10" type="ORF">BSL78_10305</name>
</gene>
<keyword evidence="3 10" id="KW-0808">Transferase</keyword>
<evidence type="ECO:0000313" key="11">
    <source>
        <dbReference type="Proteomes" id="UP000230750"/>
    </source>
</evidence>
<dbReference type="GO" id="GO:0000139">
    <property type="term" value="C:Golgi membrane"/>
    <property type="evidence" value="ECO:0007669"/>
    <property type="project" value="UniProtKB-SubCell"/>
</dbReference>
<keyword evidence="5" id="KW-0735">Signal-anchor</keyword>
<dbReference type="OrthoDB" id="10019582at2759"/>
<evidence type="ECO:0000256" key="1">
    <source>
        <dbReference type="ARBA" id="ARBA00004323"/>
    </source>
</evidence>
<evidence type="ECO:0000256" key="6">
    <source>
        <dbReference type="ARBA" id="ARBA00022989"/>
    </source>
</evidence>
<reference evidence="10 11" key="1">
    <citation type="journal article" date="2017" name="PLoS Biol.">
        <title>The sea cucumber genome provides insights into morphological evolution and visceral regeneration.</title>
        <authorList>
            <person name="Zhang X."/>
            <person name="Sun L."/>
            <person name="Yuan J."/>
            <person name="Sun Y."/>
            <person name="Gao Y."/>
            <person name="Zhang L."/>
            <person name="Li S."/>
            <person name="Dai H."/>
            <person name="Hamel J.F."/>
            <person name="Liu C."/>
            <person name="Yu Y."/>
            <person name="Liu S."/>
            <person name="Lin W."/>
            <person name="Guo K."/>
            <person name="Jin S."/>
            <person name="Xu P."/>
            <person name="Storey K.B."/>
            <person name="Huan P."/>
            <person name="Zhang T."/>
            <person name="Zhou Y."/>
            <person name="Zhang J."/>
            <person name="Lin C."/>
            <person name="Li X."/>
            <person name="Xing L."/>
            <person name="Huo D."/>
            <person name="Sun M."/>
            <person name="Wang L."/>
            <person name="Mercier A."/>
            <person name="Li F."/>
            <person name="Yang H."/>
            <person name="Xiang J."/>
        </authorList>
    </citation>
    <scope>NUCLEOTIDE SEQUENCE [LARGE SCALE GENOMIC DNA]</scope>
    <source>
        <strain evidence="10">Shaxun</strain>
        <tissue evidence="10">Muscle</tissue>
    </source>
</reference>
<organism evidence="10 11">
    <name type="scientific">Stichopus japonicus</name>
    <name type="common">Sea cucumber</name>
    <dbReference type="NCBI Taxonomy" id="307972"/>
    <lineage>
        <taxon>Eukaryota</taxon>
        <taxon>Metazoa</taxon>
        <taxon>Echinodermata</taxon>
        <taxon>Eleutherozoa</taxon>
        <taxon>Echinozoa</taxon>
        <taxon>Holothuroidea</taxon>
        <taxon>Aspidochirotacea</taxon>
        <taxon>Aspidochirotida</taxon>
        <taxon>Stichopodidae</taxon>
        <taxon>Apostichopus</taxon>
    </lineage>
</organism>
<keyword evidence="9" id="KW-0325">Glycoprotein</keyword>
<dbReference type="Pfam" id="PF03567">
    <property type="entry name" value="Sulfotransfer_2"/>
    <property type="match status" value="1"/>
</dbReference>
<comment type="caution">
    <text evidence="10">The sequence shown here is derived from an EMBL/GenBank/DDBJ whole genome shotgun (WGS) entry which is preliminary data.</text>
</comment>
<dbReference type="AlphaFoldDB" id="A0A2G8KXQ2"/>
<keyword evidence="6" id="KW-1133">Transmembrane helix</keyword>
<evidence type="ECO:0000256" key="7">
    <source>
        <dbReference type="ARBA" id="ARBA00023034"/>
    </source>
</evidence>
<evidence type="ECO:0000256" key="3">
    <source>
        <dbReference type="ARBA" id="ARBA00022679"/>
    </source>
</evidence>
<keyword evidence="8" id="KW-0472">Membrane</keyword>
<keyword evidence="4" id="KW-0812">Transmembrane</keyword>
<protein>
    <submittedName>
        <fullName evidence="10">Putative uronyl 2-sulfotransferase isoform 2</fullName>
    </submittedName>
</protein>
<sequence length="239" mass="27942">MCRSGHVCPISHCMDTEEYICKGESLNMGLMVCYNISTIDSRESVTGNTDRYNASEVLYINIIREPIPRLVSQYYFSRFGDGGQDVNEKRAKWSRSEEEFNETIDECTVNQHRDCSGKKNFYIIPFFCGNNRHCTSPSRRALLRAIYNVEKNFLVVGILEEFELTLKVLERMLPRYFSGAEKLYRTPDMASNASRTATNLKIPPSNETLNILRRNMQYEYEFYEYIKKRLHKQKDELGL</sequence>
<keyword evidence="11" id="KW-1185">Reference proteome</keyword>
<evidence type="ECO:0000256" key="9">
    <source>
        <dbReference type="ARBA" id="ARBA00023180"/>
    </source>
</evidence>
<comment type="similarity">
    <text evidence="2">Belongs to the sulfotransferase 3 family.</text>
</comment>
<dbReference type="Proteomes" id="UP000230750">
    <property type="component" value="Unassembled WGS sequence"/>
</dbReference>